<keyword evidence="2" id="KW-0812">Transmembrane</keyword>
<sequence length="720" mass="84828">MSSQTMMMFFLDCGLFLNKHRHREIQWKNAIDISFFLVIIIFYNYISISICQNITIGSKWTEITLCTNTINFGLVIFYNTHVKSMDRMGPQQIIMEDQITTFVANHSKQMQERIFQTEVEYEKKLLEHKRKKREMEEKLKALEKETNDKVQQCKELETMLKGYKEKLSETEQKISEDKAVYDAEKERIRRRYERKIEDLEAQLKQQKVEKNKSDDTGVELVRKLEALKKSLDKNESRRKSDDDDVGGFITANASFHELPIEVDDHHNINELIEKIDKLINHGSDTFSINAYDKQITKLEKELAASREQSIIDRQSARSAHLQLWKLEKQIGELENEKKTLTRRCEYANDKVKAMKEEADGFQLKLQNTKELVTVKETAIRDLNQTIRDLKHDRQLERNLRINYEKECVRQKAEILEHLAKIKSLEEIVETNSRMLNEVQQKNDDLIAEQEKLKYDLEQKMSTCSLANTITADKNRELVNLQRNYEFLKKACSITDKQITELESKLKSEEASKRIDQKKIKELQSELSKRNTELHVMRRELTEEKDARQRADSTVEKLQEEINEIKQIRQHQTEQALDMQKEIKDVTSQAMEHQHRIKTLIDQLQSLKSTNQANEKQIHFLKEDNTKILSDLFLAREEIQDLKCQLDDYNLEMNNLMHELNIKEGILMEQKNCQTQMEIKSTSTIAQCKKLIEHLQQEVGKKKKNRTFAEKILGLEGTPAK</sequence>
<protein>
    <submittedName>
        <fullName evidence="3">CSON002520 protein</fullName>
    </submittedName>
</protein>
<accession>A0A336LVY4</accession>
<evidence type="ECO:0000256" key="1">
    <source>
        <dbReference type="SAM" id="Coils"/>
    </source>
</evidence>
<keyword evidence="1" id="KW-0175">Coiled coil</keyword>
<dbReference type="AlphaFoldDB" id="A0A336LVY4"/>
<reference evidence="3" key="1">
    <citation type="submission" date="2018-07" db="EMBL/GenBank/DDBJ databases">
        <authorList>
            <person name="Quirk P.G."/>
            <person name="Krulwich T.A."/>
        </authorList>
    </citation>
    <scope>NUCLEOTIDE SEQUENCE</scope>
</reference>
<feature type="coiled-coil region" evidence="1">
    <location>
        <begin position="118"/>
        <end position="216"/>
    </location>
</feature>
<feature type="coiled-coil region" evidence="1">
    <location>
        <begin position="288"/>
        <end position="658"/>
    </location>
</feature>
<dbReference type="EMBL" id="UFQT01000141">
    <property type="protein sequence ID" value="SSX20803.1"/>
    <property type="molecule type" value="Genomic_DNA"/>
</dbReference>
<evidence type="ECO:0000256" key="2">
    <source>
        <dbReference type="SAM" id="Phobius"/>
    </source>
</evidence>
<name>A0A336LVY4_CULSO</name>
<gene>
    <name evidence="3" type="primary">CSON002520</name>
</gene>
<dbReference type="VEuPathDB" id="VectorBase:CSON002520"/>
<keyword evidence="2" id="KW-0472">Membrane</keyword>
<keyword evidence="2" id="KW-1133">Transmembrane helix</keyword>
<proteinExistence type="predicted"/>
<organism evidence="3">
    <name type="scientific">Culicoides sonorensis</name>
    <name type="common">Biting midge</name>
    <dbReference type="NCBI Taxonomy" id="179676"/>
    <lineage>
        <taxon>Eukaryota</taxon>
        <taxon>Metazoa</taxon>
        <taxon>Ecdysozoa</taxon>
        <taxon>Arthropoda</taxon>
        <taxon>Hexapoda</taxon>
        <taxon>Insecta</taxon>
        <taxon>Pterygota</taxon>
        <taxon>Neoptera</taxon>
        <taxon>Endopterygota</taxon>
        <taxon>Diptera</taxon>
        <taxon>Nematocera</taxon>
        <taxon>Chironomoidea</taxon>
        <taxon>Ceratopogonidae</taxon>
        <taxon>Ceratopogoninae</taxon>
        <taxon>Culicoides</taxon>
        <taxon>Monoculicoides</taxon>
    </lineage>
</organism>
<feature type="transmembrane region" description="Helical" evidence="2">
    <location>
        <begin position="29"/>
        <end position="46"/>
    </location>
</feature>
<dbReference type="OMA" id="RRCEYAN"/>
<evidence type="ECO:0000313" key="3">
    <source>
        <dbReference type="EMBL" id="SSX20803.1"/>
    </source>
</evidence>